<protein>
    <submittedName>
        <fullName evidence="12">Cytochrome P450 E-class, group IV</fullName>
    </submittedName>
    <submittedName>
        <fullName evidence="11">Podospora anserina S mat+ genomic DNA chromosome 4, supercontig 1</fullName>
    </submittedName>
</protein>
<dbReference type="InterPro" id="IPR001128">
    <property type="entry name" value="Cyt_P450"/>
</dbReference>
<feature type="binding site" description="axial binding residue" evidence="8">
    <location>
        <position position="524"/>
    </location>
    <ligand>
        <name>heme</name>
        <dbReference type="ChEBI" id="CHEBI:30413"/>
    </ligand>
    <ligandPart>
        <name>Fe</name>
        <dbReference type="ChEBI" id="CHEBI:18248"/>
    </ligandPart>
</feature>
<keyword evidence="7 9" id="KW-0503">Monooxygenase</keyword>
<dbReference type="PROSITE" id="PS00086">
    <property type="entry name" value="CYTOCHROME_P450"/>
    <property type="match status" value="1"/>
</dbReference>
<dbReference type="GO" id="GO:0005506">
    <property type="term" value="F:iron ion binding"/>
    <property type="evidence" value="ECO:0007669"/>
    <property type="project" value="InterPro"/>
</dbReference>
<dbReference type="AlphaFoldDB" id="B2ADN8"/>
<evidence type="ECO:0000256" key="9">
    <source>
        <dbReference type="RuleBase" id="RU000461"/>
    </source>
</evidence>
<dbReference type="GO" id="GO:0020037">
    <property type="term" value="F:heme binding"/>
    <property type="evidence" value="ECO:0007669"/>
    <property type="project" value="InterPro"/>
</dbReference>
<keyword evidence="5 9" id="KW-0560">Oxidoreductase</keyword>
<keyword evidence="6 8" id="KW-0408">Iron</keyword>
<comment type="cofactor">
    <cofactor evidence="1 8">
        <name>heme</name>
        <dbReference type="ChEBI" id="CHEBI:30413"/>
    </cofactor>
</comment>
<dbReference type="InterPro" id="IPR002403">
    <property type="entry name" value="Cyt_P450_E_grp-IV"/>
</dbReference>
<evidence type="ECO:0000256" key="1">
    <source>
        <dbReference type="ARBA" id="ARBA00001971"/>
    </source>
</evidence>
<dbReference type="SUPFAM" id="SSF48264">
    <property type="entry name" value="Cytochrome P450"/>
    <property type="match status" value="1"/>
</dbReference>
<keyword evidence="10" id="KW-1133">Transmembrane helix</keyword>
<dbReference type="Proteomes" id="UP000001197">
    <property type="component" value="Chromosome 4"/>
</dbReference>
<organism evidence="11">
    <name type="scientific">Podospora anserina (strain S / ATCC MYA-4624 / DSM 980 / FGSC 10383)</name>
    <name type="common">Pleurage anserina</name>
    <dbReference type="NCBI Taxonomy" id="515849"/>
    <lineage>
        <taxon>Eukaryota</taxon>
        <taxon>Fungi</taxon>
        <taxon>Dikarya</taxon>
        <taxon>Ascomycota</taxon>
        <taxon>Pezizomycotina</taxon>
        <taxon>Sordariomycetes</taxon>
        <taxon>Sordariomycetidae</taxon>
        <taxon>Sordariales</taxon>
        <taxon>Podosporaceae</taxon>
        <taxon>Podospora</taxon>
        <taxon>Podospora anserina</taxon>
    </lineage>
</organism>
<dbReference type="PANTHER" id="PTHR46206:SF1">
    <property type="entry name" value="P450, PUTATIVE (EUROFUNG)-RELATED"/>
    <property type="match status" value="1"/>
</dbReference>
<dbReference type="Gene3D" id="1.10.630.10">
    <property type="entry name" value="Cytochrome P450"/>
    <property type="match status" value="1"/>
</dbReference>
<evidence type="ECO:0000256" key="2">
    <source>
        <dbReference type="ARBA" id="ARBA00010617"/>
    </source>
</evidence>
<dbReference type="KEGG" id="pan:PODANSg793"/>
<feature type="transmembrane region" description="Helical" evidence="10">
    <location>
        <begin position="358"/>
        <end position="377"/>
    </location>
</feature>
<accession>B2ADN8</accession>
<evidence type="ECO:0000313" key="11">
    <source>
        <dbReference type="EMBL" id="CAP61553.1"/>
    </source>
</evidence>
<dbReference type="EMBL" id="FO904939">
    <property type="protein sequence ID" value="CDP27907.1"/>
    <property type="molecule type" value="Genomic_DNA"/>
</dbReference>
<dbReference type="PRINTS" id="PR00465">
    <property type="entry name" value="EP450IV"/>
</dbReference>
<dbReference type="InterPro" id="IPR017972">
    <property type="entry name" value="Cyt_P450_CS"/>
</dbReference>
<evidence type="ECO:0000256" key="10">
    <source>
        <dbReference type="SAM" id="Phobius"/>
    </source>
</evidence>
<reference evidence="11 13" key="1">
    <citation type="journal article" date="2008" name="Genome Biol.">
        <title>The genome sequence of the model ascomycete fungus Podospora anserina.</title>
        <authorList>
            <person name="Espagne E."/>
            <person name="Lespinet O."/>
            <person name="Malagnac F."/>
            <person name="Da Silva C."/>
            <person name="Jaillon O."/>
            <person name="Porcel B.M."/>
            <person name="Couloux A."/>
            <person name="Aury J.-M."/>
            <person name="Segurens B."/>
            <person name="Poulain J."/>
            <person name="Anthouard V."/>
            <person name="Grossetete S."/>
            <person name="Khalili H."/>
            <person name="Coppin E."/>
            <person name="Dequard-Chablat M."/>
            <person name="Picard M."/>
            <person name="Contamine V."/>
            <person name="Arnaise S."/>
            <person name="Bourdais A."/>
            <person name="Berteaux-Lecellier V."/>
            <person name="Gautheret D."/>
            <person name="de Vries R.P."/>
            <person name="Battaglia E."/>
            <person name="Coutinho P.M."/>
            <person name="Danchin E.G.J."/>
            <person name="Henrissat B."/>
            <person name="El Khoury R."/>
            <person name="Sainsard-Chanet A."/>
            <person name="Boivin A."/>
            <person name="Pinan-Lucarre B."/>
            <person name="Sellem C.H."/>
            <person name="Debuchy R."/>
            <person name="Wincker P."/>
            <person name="Weissenbach J."/>
            <person name="Silar P."/>
        </authorList>
    </citation>
    <scope>NUCLEOTIDE SEQUENCE [LARGE SCALE GENOMIC DNA]</scope>
    <source>
        <strain evidence="13">S / ATCC MYA-4624 / DSM 980 / FGSC 10383</strain>
        <strain evidence="11">S mat+</strain>
    </source>
</reference>
<keyword evidence="4 8" id="KW-0479">Metal-binding</keyword>
<name>B2ADN8_PODAN</name>
<evidence type="ECO:0000313" key="12">
    <source>
        <dbReference type="EMBL" id="CDP27907.1"/>
    </source>
</evidence>
<comment type="similarity">
    <text evidence="2 9">Belongs to the cytochrome P450 family.</text>
</comment>
<keyword evidence="3 8" id="KW-0349">Heme</keyword>
<sequence>MYVVGIDFGCGLATGQTGRGDSIHTLCSWIRSNPDKLNIELSACIAVMMVPFPVSSPATVLFCLITVLVISRVVSNRKLRTKRENIVTIGVNIKNNTNGIISQTSALLRSLTSTSEWARNGYQRFSKTPIQRAFALPSMWTGSDVVVLPPALLTSVLNRPEAELAAHHAQLDTIQLPYMMSDSDVYNNPIQYDVIRRTMSRQHVGSLAATTAKELQNAFSTYWSAPVKHDRDWATLDNWEACGKVFTRVAMLSFVGSPLGHDERLLDWARKYASSVITGTAFINCLPPGWIRSSAGPLFGIQARYYQSRCLRIMVPVIQERVWKLQNGAGQDVDDFLQSTILRCSRTGDPRQMDPQRIALRLLGLATMSIMGMVYVFTHCVADVYGMPDRKREELLAALEAECKREARPDEGVPFSLLDSTLNESMRLNNISVTSLARDVAVDSLHIPGVEKAGDDAGGISYTLPRGSRIVFPTQEMHRDEGVYGRNPEEFDPFRFYREFQTEGGRFDDMCKGLLVFGYGKHACPGRHYAMQTLRQTLAYLVLNYDVALVGPVDADGGHALRGKRQTLLNVNVPNVDLKIRVRRKR</sequence>
<dbReference type="EMBL" id="CU633454">
    <property type="protein sequence ID" value="CAP61553.1"/>
    <property type="molecule type" value="Genomic_DNA"/>
</dbReference>
<dbReference type="VEuPathDB" id="FungiDB:PODANS_4_1600"/>
<dbReference type="OrthoDB" id="1844152at2759"/>
<keyword evidence="13" id="KW-1185">Reference proteome</keyword>
<evidence type="ECO:0000256" key="8">
    <source>
        <dbReference type="PIRSR" id="PIRSR602403-1"/>
    </source>
</evidence>
<evidence type="ECO:0000256" key="4">
    <source>
        <dbReference type="ARBA" id="ARBA00022723"/>
    </source>
</evidence>
<dbReference type="InterPro" id="IPR036396">
    <property type="entry name" value="Cyt_P450_sf"/>
</dbReference>
<evidence type="ECO:0000256" key="6">
    <source>
        <dbReference type="ARBA" id="ARBA00023004"/>
    </source>
</evidence>
<reference evidence="13" key="3">
    <citation type="journal article" date="2014" name="Genetics">
        <title>Maintaining two mating types: Structure of the mating type locus and its role in heterokaryosis in Podospora anserina.</title>
        <authorList>
            <person name="Grognet P."/>
            <person name="Bidard F."/>
            <person name="Kuchly C."/>
            <person name="Tong L.C.H."/>
            <person name="Coppin E."/>
            <person name="Benkhali J.A."/>
            <person name="Couloux A."/>
            <person name="Wincker P."/>
            <person name="Debuchy R."/>
            <person name="Silar P."/>
        </authorList>
    </citation>
    <scope>GENOME REANNOTATION</scope>
    <source>
        <strain evidence="13">S / ATCC MYA-4624 / DSM 980 / FGSC 10383</strain>
    </source>
</reference>
<evidence type="ECO:0000256" key="5">
    <source>
        <dbReference type="ARBA" id="ARBA00023002"/>
    </source>
</evidence>
<dbReference type="PANTHER" id="PTHR46206">
    <property type="entry name" value="CYTOCHROME P450"/>
    <property type="match status" value="1"/>
</dbReference>
<dbReference type="GO" id="GO:0016705">
    <property type="term" value="F:oxidoreductase activity, acting on paired donors, with incorporation or reduction of molecular oxygen"/>
    <property type="evidence" value="ECO:0007669"/>
    <property type="project" value="InterPro"/>
</dbReference>
<evidence type="ECO:0000313" key="13">
    <source>
        <dbReference type="Proteomes" id="UP000001197"/>
    </source>
</evidence>
<reference evidence="12" key="4">
    <citation type="submission" date="2015-04" db="EMBL/GenBank/DDBJ databases">
        <title>Maintaining two mating types: Structure of the mating type locus and its role in heterokaryosis in Podospora anserina.</title>
        <authorList>
            <person name="Grognet P."/>
            <person name="Bidard F."/>
            <person name="Kuchly C."/>
            <person name="Chan Ho Tong L."/>
            <person name="Coppin E."/>
            <person name="Ait Benkhali J."/>
            <person name="Couloux A."/>
            <person name="Wincker P."/>
            <person name="Debuchy R."/>
            <person name="Silar P."/>
        </authorList>
    </citation>
    <scope>NUCLEOTIDE SEQUENCE</scope>
</reference>
<proteinExistence type="inferred from homology"/>
<dbReference type="Pfam" id="PF00067">
    <property type="entry name" value="p450"/>
    <property type="match status" value="1"/>
</dbReference>
<dbReference type="CDD" id="cd11041">
    <property type="entry name" value="CYP503A1-like"/>
    <property type="match status" value="1"/>
</dbReference>
<dbReference type="eggNOG" id="KOG0157">
    <property type="taxonomic scope" value="Eukaryota"/>
</dbReference>
<keyword evidence="10" id="KW-0472">Membrane</keyword>
<reference evidence="11" key="2">
    <citation type="submission" date="2008-07" db="EMBL/GenBank/DDBJ databases">
        <authorList>
            <person name="Genoscope - CEA"/>
        </authorList>
    </citation>
    <scope>NUCLEOTIDE SEQUENCE</scope>
    <source>
        <strain evidence="11">S mat+</strain>
    </source>
</reference>
<dbReference type="GO" id="GO:0004497">
    <property type="term" value="F:monooxygenase activity"/>
    <property type="evidence" value="ECO:0007669"/>
    <property type="project" value="UniProtKB-KW"/>
</dbReference>
<evidence type="ECO:0000256" key="7">
    <source>
        <dbReference type="ARBA" id="ARBA00023033"/>
    </source>
</evidence>
<dbReference type="GeneID" id="6187691"/>
<feature type="transmembrane region" description="Helical" evidence="10">
    <location>
        <begin position="58"/>
        <end position="75"/>
    </location>
</feature>
<dbReference type="RefSeq" id="XP_001903777.1">
    <property type="nucleotide sequence ID" value="XM_001903742.1"/>
</dbReference>
<keyword evidence="10" id="KW-0812">Transmembrane</keyword>
<dbReference type="HOGENOM" id="CLU_022195_9_1_1"/>
<gene>
    <name evidence="11" type="ORF">PODANS_4_1600</name>
</gene>
<evidence type="ECO:0000256" key="3">
    <source>
        <dbReference type="ARBA" id="ARBA00022617"/>
    </source>
</evidence>